<dbReference type="AlphaFoldDB" id="A0A818ECI9"/>
<evidence type="ECO:0000313" key="3">
    <source>
        <dbReference type="EMBL" id="CAF3451516.1"/>
    </source>
</evidence>
<dbReference type="EMBL" id="CAJNXB010005654">
    <property type="protein sequence ID" value="CAF3435024.1"/>
    <property type="molecule type" value="Genomic_DNA"/>
</dbReference>
<protein>
    <recommendedName>
        <fullName evidence="9">Tetraspanin</fullName>
    </recommendedName>
</protein>
<feature type="transmembrane region" description="Helical" evidence="1">
    <location>
        <begin position="12"/>
        <end position="33"/>
    </location>
</feature>
<accession>A0A818ECI9</accession>
<proteinExistence type="predicted"/>
<feature type="transmembrane region" description="Helical" evidence="1">
    <location>
        <begin position="171"/>
        <end position="192"/>
    </location>
</feature>
<evidence type="ECO:0000313" key="4">
    <source>
        <dbReference type="EMBL" id="CAF3456252.1"/>
    </source>
</evidence>
<dbReference type="EMBL" id="CAJNYD010002902">
    <property type="protein sequence ID" value="CAF3451516.1"/>
    <property type="molecule type" value="Genomic_DNA"/>
</dbReference>
<evidence type="ECO:0000313" key="7">
    <source>
        <dbReference type="Proteomes" id="UP000663872"/>
    </source>
</evidence>
<organism evidence="4 7">
    <name type="scientific">Rotaria socialis</name>
    <dbReference type="NCBI Taxonomy" id="392032"/>
    <lineage>
        <taxon>Eukaryota</taxon>
        <taxon>Metazoa</taxon>
        <taxon>Spiralia</taxon>
        <taxon>Gnathifera</taxon>
        <taxon>Rotifera</taxon>
        <taxon>Eurotatoria</taxon>
        <taxon>Bdelloidea</taxon>
        <taxon>Philodinida</taxon>
        <taxon>Philodinidae</taxon>
        <taxon>Rotaria</taxon>
    </lineage>
</organism>
<evidence type="ECO:0000313" key="8">
    <source>
        <dbReference type="Proteomes" id="UP000663873"/>
    </source>
</evidence>
<reference evidence="4" key="1">
    <citation type="submission" date="2021-02" db="EMBL/GenBank/DDBJ databases">
        <authorList>
            <person name="Nowell W R."/>
        </authorList>
    </citation>
    <scope>NUCLEOTIDE SEQUENCE</scope>
</reference>
<evidence type="ECO:0000313" key="2">
    <source>
        <dbReference type="EMBL" id="CAF3435024.1"/>
    </source>
</evidence>
<evidence type="ECO:0000256" key="1">
    <source>
        <dbReference type="SAM" id="Phobius"/>
    </source>
</evidence>
<dbReference type="Proteomes" id="UP000663833">
    <property type="component" value="Unassembled WGS sequence"/>
</dbReference>
<dbReference type="EMBL" id="CAJOBO010000138">
    <property type="protein sequence ID" value="CAF4140248.1"/>
    <property type="molecule type" value="Genomic_DNA"/>
</dbReference>
<keyword evidence="1" id="KW-0472">Membrane</keyword>
<comment type="caution">
    <text evidence="4">The sequence shown here is derived from an EMBL/GenBank/DDBJ whole genome shotgun (WGS) entry which is preliminary data.</text>
</comment>
<dbReference type="Proteomes" id="UP000663872">
    <property type="component" value="Unassembled WGS sequence"/>
</dbReference>
<evidence type="ECO:0000313" key="6">
    <source>
        <dbReference type="EMBL" id="CAF4297549.1"/>
    </source>
</evidence>
<dbReference type="OrthoDB" id="9987019at2759"/>
<dbReference type="EMBL" id="CAJOBP010001608">
    <property type="protein sequence ID" value="CAF4297549.1"/>
    <property type="molecule type" value="Genomic_DNA"/>
</dbReference>
<keyword evidence="1" id="KW-0812">Transmembrane</keyword>
<name>A0A818ECI9_9BILA</name>
<dbReference type="Proteomes" id="UP000663825">
    <property type="component" value="Unassembled WGS sequence"/>
</dbReference>
<keyword evidence="1" id="KW-1133">Transmembrane helix</keyword>
<feature type="transmembrane region" description="Helical" evidence="1">
    <location>
        <begin position="40"/>
        <end position="58"/>
    </location>
</feature>
<keyword evidence="8" id="KW-1185">Reference proteome</keyword>
<dbReference type="Proteomes" id="UP000663873">
    <property type="component" value="Unassembled WGS sequence"/>
</dbReference>
<evidence type="ECO:0000313" key="5">
    <source>
        <dbReference type="EMBL" id="CAF4140248.1"/>
    </source>
</evidence>
<feature type="transmembrane region" description="Helical" evidence="1">
    <location>
        <begin position="70"/>
        <end position="91"/>
    </location>
</feature>
<evidence type="ECO:0008006" key="9">
    <source>
        <dbReference type="Google" id="ProtNLM"/>
    </source>
</evidence>
<sequence>MKLSHELIRLILRITYGLGAFFGLLVFSFELFIQRNMLNAILQAFYLIACGAILYLLFARKQPNKLFSYGIFYAMSFVIVLFLFSDIYELITIVSKMKNELISHIEENKELNPSIKAIIEISKCCSIDDQRHTEQNFQSFQTKYSDTCSEVEFDDAKSCLPFIRNQRNLMIFLDSITTLLRLLVLVLLWKYIKHEHDNNKDEPINLSHFDGQHSKGNVQA</sequence>
<dbReference type="Proteomes" id="UP000663851">
    <property type="component" value="Unassembled WGS sequence"/>
</dbReference>
<gene>
    <name evidence="4" type="ORF">GRG538_LOCUS14606</name>
    <name evidence="5" type="ORF">HFQ381_LOCUS3720</name>
    <name evidence="3" type="ORF">LUA448_LOCUS21950</name>
    <name evidence="2" type="ORF">TIS948_LOCUS30674</name>
    <name evidence="6" type="ORF">UJA718_LOCUS12421</name>
</gene>
<dbReference type="EMBL" id="CAJNYT010002208">
    <property type="protein sequence ID" value="CAF3456252.1"/>
    <property type="molecule type" value="Genomic_DNA"/>
</dbReference>